<keyword evidence="2" id="KW-1185">Reference proteome</keyword>
<dbReference type="AlphaFoldDB" id="A0A6V8PBI9"/>
<evidence type="ECO:0000313" key="1">
    <source>
        <dbReference type="EMBL" id="GFP28994.1"/>
    </source>
</evidence>
<dbReference type="Proteomes" id="UP000591948">
    <property type="component" value="Unassembled WGS sequence"/>
</dbReference>
<gene>
    <name evidence="1" type="ORF">HKBW3S33_02410</name>
</gene>
<sequence length="134" mass="15089">LLCIVQQVTEPWCMCQHKAFQFIVLQNRHQYSHRPAIFSNDNRPSLALFQDLGEVGRKNQGQVAFFLDNRILRHLPGQGLAFPGCFHLKGVHFIQLPEDGCRLRPPVLVDSQESDLVLVLPAPLGPSRPKVSPS</sequence>
<organism evidence="1 2">
    <name type="scientific">Candidatus Hakubella thermalkaliphila</name>
    <dbReference type="NCBI Taxonomy" id="2754717"/>
    <lineage>
        <taxon>Bacteria</taxon>
        <taxon>Bacillati</taxon>
        <taxon>Actinomycetota</taxon>
        <taxon>Actinomycetota incertae sedis</taxon>
        <taxon>Candidatus Hakubellales</taxon>
        <taxon>Candidatus Hakubellaceae</taxon>
        <taxon>Candidatus Hakubella</taxon>
    </lineage>
</organism>
<feature type="non-terminal residue" evidence="1">
    <location>
        <position position="1"/>
    </location>
</feature>
<evidence type="ECO:0000313" key="2">
    <source>
        <dbReference type="Proteomes" id="UP000591948"/>
    </source>
</evidence>
<comment type="caution">
    <text evidence="1">The sequence shown here is derived from an EMBL/GenBank/DDBJ whole genome shotgun (WGS) entry which is preliminary data.</text>
</comment>
<proteinExistence type="predicted"/>
<accession>A0A6V8PBI9</accession>
<protein>
    <submittedName>
        <fullName evidence="1">Uncharacterized protein</fullName>
    </submittedName>
</protein>
<reference evidence="1 2" key="1">
    <citation type="journal article" date="2020" name="Front. Microbiol.">
        <title>Single-cell genomics of novel Actinobacteria with the Wood-Ljungdahl pathway discovered in a serpentinizing system.</title>
        <authorList>
            <person name="Merino N."/>
            <person name="Kawai M."/>
            <person name="Boyd E.S."/>
            <person name="Colman D.R."/>
            <person name="McGlynn S.E."/>
            <person name="Nealson K.H."/>
            <person name="Kurokawa K."/>
            <person name="Hongoh Y."/>
        </authorList>
    </citation>
    <scope>NUCLEOTIDE SEQUENCE [LARGE SCALE GENOMIC DNA]</scope>
    <source>
        <strain evidence="1 2">S33</strain>
    </source>
</reference>
<name>A0A6V8PBI9_9ACTN</name>
<dbReference type="EMBL" id="BLRY01000558">
    <property type="protein sequence ID" value="GFP28994.1"/>
    <property type="molecule type" value="Genomic_DNA"/>
</dbReference>